<dbReference type="KEGG" id="sesp:BN6_60390"/>
<dbReference type="PANTHER" id="PTHR43133:SF62">
    <property type="entry name" value="RNA POLYMERASE SIGMA FACTOR SIGZ"/>
    <property type="match status" value="1"/>
</dbReference>
<reference evidence="5 6" key="1">
    <citation type="journal article" date="2012" name="BMC Genomics">
        <title>Complete genome sequence of Saccharothrix espanaensis DSM 44229T and comparison to the other completely sequenced Pseudonocardiaceae.</title>
        <authorList>
            <person name="Strobel T."/>
            <person name="Al-Dilaimi A."/>
            <person name="Blom J."/>
            <person name="Gessner A."/>
            <person name="Kalinowski J."/>
            <person name="Luzhetska M."/>
            <person name="Puhler A."/>
            <person name="Szczepanowski R."/>
            <person name="Bechthold A."/>
            <person name="Ruckert C."/>
        </authorList>
    </citation>
    <scope>NUCLEOTIDE SEQUENCE [LARGE SCALE GENOMIC DNA]</scope>
    <source>
        <strain evidence="6">ATCC 51144 / DSM 44229 / JCM 9112 / NBRC 15066 / NRRL 15764</strain>
    </source>
</reference>
<keyword evidence="2" id="KW-0731">Sigma factor</keyword>
<dbReference type="GO" id="GO:0006352">
    <property type="term" value="P:DNA-templated transcription initiation"/>
    <property type="evidence" value="ECO:0007669"/>
    <property type="project" value="InterPro"/>
</dbReference>
<evidence type="ECO:0000256" key="3">
    <source>
        <dbReference type="ARBA" id="ARBA00023163"/>
    </source>
</evidence>
<protein>
    <submittedName>
        <fullName evidence="5">Putative RNA polymerase sigma (70) factor</fullName>
    </submittedName>
</protein>
<dbReference type="PATRIC" id="fig|1179773.3.peg.6082"/>
<sequence length="113" mass="13211">MTEPVDTPDDLARLYDRHARPLHGYLARRVGSEAADDLVAEAFLVLWEQRHTFDPSRAGARAWLYGIATNLLRHHARSEVRRMRAWARHGWPSRSRRCGRRSATCCCWWRGRT</sequence>
<dbReference type="InterPro" id="IPR039425">
    <property type="entry name" value="RNA_pol_sigma-70-like"/>
</dbReference>
<dbReference type="Gene3D" id="1.10.1740.10">
    <property type="match status" value="1"/>
</dbReference>
<dbReference type="InterPro" id="IPR013325">
    <property type="entry name" value="RNA_pol_sigma_r2"/>
</dbReference>
<dbReference type="InterPro" id="IPR007627">
    <property type="entry name" value="RNA_pol_sigma70_r2"/>
</dbReference>
<dbReference type="PANTHER" id="PTHR43133">
    <property type="entry name" value="RNA POLYMERASE ECF-TYPE SIGMA FACTO"/>
    <property type="match status" value="1"/>
</dbReference>
<dbReference type="Proteomes" id="UP000006281">
    <property type="component" value="Chromosome"/>
</dbReference>
<dbReference type="RefSeq" id="WP_015103405.1">
    <property type="nucleotide sequence ID" value="NC_019673.1"/>
</dbReference>
<name>K0K8X6_SACES</name>
<dbReference type="HOGENOM" id="CLU_2131729_0_0_11"/>
<feature type="domain" description="RNA polymerase sigma-70 region 2" evidence="4">
    <location>
        <begin position="14"/>
        <end position="81"/>
    </location>
</feature>
<dbReference type="STRING" id="1179773.BN6_60390"/>
<dbReference type="Pfam" id="PF04542">
    <property type="entry name" value="Sigma70_r2"/>
    <property type="match status" value="1"/>
</dbReference>
<dbReference type="eggNOG" id="COG1595">
    <property type="taxonomic scope" value="Bacteria"/>
</dbReference>
<proteinExistence type="predicted"/>
<keyword evidence="6" id="KW-1185">Reference proteome</keyword>
<evidence type="ECO:0000256" key="1">
    <source>
        <dbReference type="ARBA" id="ARBA00023015"/>
    </source>
</evidence>
<dbReference type="EMBL" id="HE804045">
    <property type="protein sequence ID" value="CCH33294.1"/>
    <property type="molecule type" value="Genomic_DNA"/>
</dbReference>
<keyword evidence="3" id="KW-0804">Transcription</keyword>
<evidence type="ECO:0000259" key="4">
    <source>
        <dbReference type="Pfam" id="PF04542"/>
    </source>
</evidence>
<dbReference type="AlphaFoldDB" id="K0K8X6"/>
<evidence type="ECO:0000256" key="2">
    <source>
        <dbReference type="ARBA" id="ARBA00023082"/>
    </source>
</evidence>
<accession>K0K8X6</accession>
<evidence type="ECO:0000313" key="5">
    <source>
        <dbReference type="EMBL" id="CCH33294.1"/>
    </source>
</evidence>
<organism evidence="5 6">
    <name type="scientific">Saccharothrix espanaensis (strain ATCC 51144 / DSM 44229 / JCM 9112 / NBRC 15066 / NRRL 15764)</name>
    <dbReference type="NCBI Taxonomy" id="1179773"/>
    <lineage>
        <taxon>Bacteria</taxon>
        <taxon>Bacillati</taxon>
        <taxon>Actinomycetota</taxon>
        <taxon>Actinomycetes</taxon>
        <taxon>Pseudonocardiales</taxon>
        <taxon>Pseudonocardiaceae</taxon>
        <taxon>Saccharothrix</taxon>
    </lineage>
</organism>
<dbReference type="GO" id="GO:0016987">
    <property type="term" value="F:sigma factor activity"/>
    <property type="evidence" value="ECO:0007669"/>
    <property type="project" value="UniProtKB-KW"/>
</dbReference>
<gene>
    <name evidence="5" type="ordered locus">BN6_60390</name>
</gene>
<dbReference type="SUPFAM" id="SSF88946">
    <property type="entry name" value="Sigma2 domain of RNA polymerase sigma factors"/>
    <property type="match status" value="1"/>
</dbReference>
<keyword evidence="1" id="KW-0805">Transcription regulation</keyword>
<evidence type="ECO:0000313" key="6">
    <source>
        <dbReference type="Proteomes" id="UP000006281"/>
    </source>
</evidence>